<accession>A0A0K6IXL0</accession>
<dbReference type="Proteomes" id="UP000182108">
    <property type="component" value="Unassembled WGS sequence"/>
</dbReference>
<sequence length="53" mass="6277">MKKTPSALKWLAERRARTARDLAQNLRFLQRVQHEIKTLELGLESFFPNSSRH</sequence>
<gene>
    <name evidence="1" type="ORF">Ga0061068_11328</name>
</gene>
<reference evidence="2" key="1">
    <citation type="submission" date="2015-08" db="EMBL/GenBank/DDBJ databases">
        <authorList>
            <person name="Babu N.S."/>
            <person name="Beckwith C.J."/>
            <person name="Beseler K.G."/>
            <person name="Brison A."/>
            <person name="Carone J.V."/>
            <person name="Caskin T.P."/>
            <person name="Diamond M."/>
            <person name="Durham M.E."/>
            <person name="Foxe J.M."/>
            <person name="Go M."/>
            <person name="Henderson B.A."/>
            <person name="Jones I.B."/>
            <person name="McGettigan J.A."/>
            <person name="Micheletti S.J."/>
            <person name="Nasrallah M.E."/>
            <person name="Ortiz D."/>
            <person name="Piller C.R."/>
            <person name="Privatt S.R."/>
            <person name="Schneider S.L."/>
            <person name="Sharp S."/>
            <person name="Smith T.C."/>
            <person name="Stanton J.D."/>
            <person name="Ullery H.E."/>
            <person name="Wilson R.J."/>
            <person name="Serrano M.G."/>
            <person name="Buck G."/>
            <person name="Lee V."/>
            <person name="Wang Y."/>
            <person name="Carvalho R."/>
            <person name="Voegtly L."/>
            <person name="Shi R."/>
            <person name="Duckworth R."/>
            <person name="Johnson A."/>
            <person name="Loviza R."/>
            <person name="Walstead R."/>
            <person name="Shah Z."/>
            <person name="Kiflezghi M."/>
            <person name="Wade K."/>
            <person name="Ball S.L."/>
            <person name="Bradley K.W."/>
            <person name="Asai D.J."/>
            <person name="Bowman C.A."/>
            <person name="Russell D.A."/>
            <person name="Pope W.H."/>
            <person name="Jacobs-Sera D."/>
            <person name="Hendrix R.W."/>
            <person name="Hatfull G.F."/>
        </authorList>
    </citation>
    <scope>NUCLEOTIDE SEQUENCE [LARGE SCALE GENOMIC DNA]</scope>
    <source>
        <strain evidence="2">JCM 19170</strain>
    </source>
</reference>
<evidence type="ECO:0000313" key="2">
    <source>
        <dbReference type="Proteomes" id="UP000182108"/>
    </source>
</evidence>
<organism evidence="1 2">
    <name type="scientific">Tepidiphilus thermophilus</name>
    <dbReference type="NCBI Taxonomy" id="876478"/>
    <lineage>
        <taxon>Bacteria</taxon>
        <taxon>Pseudomonadati</taxon>
        <taxon>Pseudomonadota</taxon>
        <taxon>Hydrogenophilia</taxon>
        <taxon>Hydrogenophilales</taxon>
        <taxon>Hydrogenophilaceae</taxon>
        <taxon>Tepidiphilus</taxon>
    </lineage>
</organism>
<proteinExistence type="predicted"/>
<dbReference type="AlphaFoldDB" id="A0A0K6IXL0"/>
<dbReference type="RefSeq" id="WP_156890019.1">
    <property type="nucleotide sequence ID" value="NZ_CYHH01000013.1"/>
</dbReference>
<protein>
    <submittedName>
        <fullName evidence="1">Uncharacterized protein</fullName>
    </submittedName>
</protein>
<dbReference type="EMBL" id="CYHH01000013">
    <property type="protein sequence ID" value="CUB07855.1"/>
    <property type="molecule type" value="Genomic_DNA"/>
</dbReference>
<evidence type="ECO:0000313" key="1">
    <source>
        <dbReference type="EMBL" id="CUB07855.1"/>
    </source>
</evidence>
<name>A0A0K6IXL0_9PROT</name>
<keyword evidence="2" id="KW-1185">Reference proteome</keyword>